<feature type="domain" description="PX" evidence="5">
    <location>
        <begin position="1093"/>
        <end position="1222"/>
    </location>
</feature>
<dbReference type="EMBL" id="KZ995567">
    <property type="protein sequence ID" value="RKO90423.1"/>
    <property type="molecule type" value="Genomic_DNA"/>
</dbReference>
<feature type="region of interest" description="Disordered" evidence="2">
    <location>
        <begin position="977"/>
        <end position="1001"/>
    </location>
</feature>
<feature type="transmembrane region" description="Helical" evidence="3">
    <location>
        <begin position="79"/>
        <end position="100"/>
    </location>
</feature>
<dbReference type="Pfam" id="PF08628">
    <property type="entry name" value="Nexin_C"/>
    <property type="match status" value="1"/>
</dbReference>
<feature type="non-terminal residue" evidence="7">
    <location>
        <position position="1493"/>
    </location>
</feature>
<dbReference type="SMART" id="SM00312">
    <property type="entry name" value="PX"/>
    <property type="match status" value="1"/>
</dbReference>
<dbReference type="InterPro" id="IPR013937">
    <property type="entry name" value="Sorting_nexin_C"/>
</dbReference>
<feature type="compositionally biased region" description="Low complexity" evidence="2">
    <location>
        <begin position="760"/>
        <end position="774"/>
    </location>
</feature>
<evidence type="ECO:0000313" key="8">
    <source>
        <dbReference type="Proteomes" id="UP000269721"/>
    </source>
</evidence>
<feature type="compositionally biased region" description="Low complexity" evidence="2">
    <location>
        <begin position="1306"/>
        <end position="1329"/>
    </location>
</feature>
<feature type="region of interest" description="Disordered" evidence="2">
    <location>
        <begin position="816"/>
        <end position="922"/>
    </location>
</feature>
<protein>
    <submittedName>
        <fullName evidence="7">PXA domain-containing protein</fullName>
    </submittedName>
</protein>
<reference evidence="8" key="1">
    <citation type="journal article" date="2018" name="Nat. Microbiol.">
        <title>Leveraging single-cell genomics to expand the fungal tree of life.</title>
        <authorList>
            <person name="Ahrendt S.R."/>
            <person name="Quandt C.A."/>
            <person name="Ciobanu D."/>
            <person name="Clum A."/>
            <person name="Salamov A."/>
            <person name="Andreopoulos B."/>
            <person name="Cheng J.F."/>
            <person name="Woyke T."/>
            <person name="Pelin A."/>
            <person name="Henrissat B."/>
            <person name="Reynolds N.K."/>
            <person name="Benny G.L."/>
            <person name="Smith M.E."/>
            <person name="James T.Y."/>
            <person name="Grigoriev I.V."/>
        </authorList>
    </citation>
    <scope>NUCLEOTIDE SEQUENCE [LARGE SCALE GENOMIC DNA]</scope>
</reference>
<dbReference type="InterPro" id="IPR003114">
    <property type="entry name" value="Phox_assoc"/>
</dbReference>
<feature type="compositionally biased region" description="Low complexity" evidence="2">
    <location>
        <begin position="913"/>
        <end position="922"/>
    </location>
</feature>
<feature type="domain" description="RGS" evidence="4">
    <location>
        <begin position="500"/>
        <end position="635"/>
    </location>
</feature>
<keyword evidence="8" id="KW-1185">Reference proteome</keyword>
<evidence type="ECO:0000259" key="4">
    <source>
        <dbReference type="PROSITE" id="PS50132"/>
    </source>
</evidence>
<feature type="region of interest" description="Disordered" evidence="2">
    <location>
        <begin position="642"/>
        <end position="697"/>
    </location>
</feature>
<feature type="compositionally biased region" description="Low complexity" evidence="2">
    <location>
        <begin position="11"/>
        <end position="24"/>
    </location>
</feature>
<dbReference type="InterPro" id="IPR001683">
    <property type="entry name" value="PX_dom"/>
</dbReference>
<sequence>MSLDLPPQPVPFQASSSPSPSPSSTSRAASLDYLIALALAALNRAIAVVEQYPLTTLALLAATTLVASYSLLQRLLLNLFILLGGIVLFAWTTALSARLWPSRPRRGHALAHPSLQPSRPPQNPDDPGTASRIRAPNFTRPRSWLDYELGRAKESAPFRAAPLVESRRVQRALDDILAFISRDYIRAWYIPSISPEMAFVARVDAALHFALAALKQRAERVDYVHLIAARAIPLLTSHVTEYRRAERLVKGDRLQRSLTESHETDCQLAKCYRDGKLHAAVSPNPTPTLPLELAYLRKRVDRFLPLLIPRSESRSRILVILVREIVVCRVLQPLLDSISDPDYWNSTIDMLTDSMIQQEQTLLKKIREALEKQNALERMEEDAPSEPLPRPRTYDEFIKLIKDCHNLLDALSIRDKILTEIHKKQTEIERVTSGTESDPSEIINGNRVAEIKTYISKLRSAQKSIEKRIAALGGGIKSVNAIPIVRKGPKDLKKAPPKHSLLSILEDPHLLSYFTEFMDQEGRTKYLQFWMIVEGIRAQPSSSTDELSEDASGPRAADVARICKDYFGREATMRIDVSGAVLLRIEALERRLDGGEPLSDDAFECIFDAQQEVFHAMEHEDIVNFKRSGLFMKMAAHLALDRSPRRGPVPPGRGEEVAGDGLSLLPPPAVAPGLGVVSAGGGGDDRDQEEGASAGVSGFASTKKSLIDVFKRKPSRGAQSSRAEPPSLDLPGLPGLNSSTAPPHSIRASLSPEADGTTGGASPSPTTPSPTTSTDEPGFALAPFIKRKLLRASSRSSEMLKVRSVENLAGRVGNLFRGRSRSGETDCVSCDEDGGDGDGSGAEKIPSTPTTPTLRMPFSFKRRAAAPPPVRIEHDSDTSSDQELARYRDRSLSPAPSETSLRGRRISLRKAGSSDALSSRRAASVASSVSTSVSSLSSNEPSLLSVEAITPSGRSASLDRPSGLSIITRRPLSASGLGSHPALDAAGPPAAADSPPGTPLSPVSDIPLPLILLPPTLNPPPSLLSLDDRLAHLASEDADVQIELERASREGLAPDRVRRLHLARMGLGLEMGEVREERSRIVVKELEDLILPDRTTAKIVSHHTATEEGRAFSVYLIQVSRIDPAMPLPPPAPPAPTSGWVVARRFSEFATLHATLRVRFPGVVSGVEFPSRVLDGIMRMRKDFIEGRRVGLERWLQSMLKHAEICRYPDFRAFICHEDILRMLSAELGDATGGSSAQIGAAAAPAPAGKRSFMKNMLQGVDEGFDALLGRGRAASASSTAAGGSGTGTAGDAASRPPAPLKPSNTTSPTPAHSAPAPSLTPSLSAAPTRSDLTSPQDPATQSPTDAILDLLIELFDLREKNNWLRRQAVALVLQQVLGAAVERRVADQVRWLRGDENVAAKLEALRDSMWPNDAPSPPTATPPTRTPSQRRRDAHAKLASLLPELLGGMVGRANARRGAGRLWLVFQNRRLNQHLVYTLADEVLGVLFGEEG</sequence>
<accession>A0A4P9WFA5</accession>
<dbReference type="SUPFAM" id="SSF48097">
    <property type="entry name" value="Regulator of G-protein signaling, RGS"/>
    <property type="match status" value="1"/>
</dbReference>
<feature type="region of interest" description="Disordered" evidence="2">
    <location>
        <begin position="1277"/>
        <end position="1343"/>
    </location>
</feature>
<evidence type="ECO:0000259" key="5">
    <source>
        <dbReference type="PROSITE" id="PS50195"/>
    </source>
</evidence>
<feature type="region of interest" description="Disordered" evidence="2">
    <location>
        <begin position="1408"/>
        <end position="1433"/>
    </location>
</feature>
<feature type="compositionally biased region" description="Pro residues" evidence="2">
    <location>
        <begin position="1415"/>
        <end position="1426"/>
    </location>
</feature>
<evidence type="ECO:0000313" key="7">
    <source>
        <dbReference type="EMBL" id="RKO90423.1"/>
    </source>
</evidence>
<dbReference type="InterPro" id="IPR036305">
    <property type="entry name" value="RGS_sf"/>
</dbReference>
<dbReference type="Pfam" id="PF00615">
    <property type="entry name" value="RGS"/>
    <property type="match status" value="1"/>
</dbReference>
<dbReference type="PANTHER" id="PTHR22775">
    <property type="entry name" value="SORTING NEXIN"/>
    <property type="match status" value="1"/>
</dbReference>
<keyword evidence="3" id="KW-0812">Transmembrane</keyword>
<dbReference type="Pfam" id="PF00787">
    <property type="entry name" value="PX"/>
    <property type="match status" value="1"/>
</dbReference>
<dbReference type="GO" id="GO:0035091">
    <property type="term" value="F:phosphatidylinositol binding"/>
    <property type="evidence" value="ECO:0007669"/>
    <property type="project" value="InterPro"/>
</dbReference>
<comment type="similarity">
    <text evidence="1">Belongs to the sorting nexin family.</text>
</comment>
<dbReference type="Pfam" id="PF02194">
    <property type="entry name" value="PXA"/>
    <property type="match status" value="1"/>
</dbReference>
<dbReference type="OrthoDB" id="120967at2759"/>
<dbReference type="PANTHER" id="PTHR22775:SF3">
    <property type="entry name" value="SORTING NEXIN-13"/>
    <property type="match status" value="1"/>
</dbReference>
<dbReference type="SMART" id="SM00315">
    <property type="entry name" value="RGS"/>
    <property type="match status" value="1"/>
</dbReference>
<feature type="region of interest" description="Disordered" evidence="2">
    <location>
        <begin position="110"/>
        <end position="135"/>
    </location>
</feature>
<dbReference type="Gene3D" id="3.30.1520.10">
    <property type="entry name" value="Phox-like domain"/>
    <property type="match status" value="1"/>
</dbReference>
<feature type="compositionally biased region" description="Polar residues" evidence="2">
    <location>
        <begin position="1331"/>
        <end position="1343"/>
    </location>
</feature>
<evidence type="ECO:0000259" key="6">
    <source>
        <dbReference type="PROSITE" id="PS51207"/>
    </source>
</evidence>
<evidence type="ECO:0000256" key="1">
    <source>
        <dbReference type="ARBA" id="ARBA00010883"/>
    </source>
</evidence>
<dbReference type="InterPro" id="IPR016137">
    <property type="entry name" value="RGS"/>
</dbReference>
<dbReference type="Proteomes" id="UP000269721">
    <property type="component" value="Unassembled WGS sequence"/>
</dbReference>
<dbReference type="PROSITE" id="PS50195">
    <property type="entry name" value="PX"/>
    <property type="match status" value="1"/>
</dbReference>
<proteinExistence type="inferred from homology"/>
<dbReference type="InterPro" id="IPR044926">
    <property type="entry name" value="RGS_subdomain_2"/>
</dbReference>
<feature type="region of interest" description="Disordered" evidence="2">
    <location>
        <begin position="711"/>
        <end position="778"/>
    </location>
</feature>
<keyword evidence="3" id="KW-0472">Membrane</keyword>
<dbReference type="Gene3D" id="1.10.167.10">
    <property type="entry name" value="Regulator of G-protein Signalling 4, domain 2"/>
    <property type="match status" value="1"/>
</dbReference>
<organism evidence="7 8">
    <name type="scientific">Blyttiomyces helicus</name>
    <dbReference type="NCBI Taxonomy" id="388810"/>
    <lineage>
        <taxon>Eukaryota</taxon>
        <taxon>Fungi</taxon>
        <taxon>Fungi incertae sedis</taxon>
        <taxon>Chytridiomycota</taxon>
        <taxon>Chytridiomycota incertae sedis</taxon>
        <taxon>Chytridiomycetes</taxon>
        <taxon>Chytridiomycetes incertae sedis</taxon>
        <taxon>Blyttiomyces</taxon>
    </lineage>
</organism>
<feature type="compositionally biased region" description="Basic and acidic residues" evidence="2">
    <location>
        <begin position="871"/>
        <end position="891"/>
    </location>
</feature>
<feature type="transmembrane region" description="Helical" evidence="3">
    <location>
        <begin position="52"/>
        <end position="72"/>
    </location>
</feature>
<feature type="compositionally biased region" description="Pro residues" evidence="2">
    <location>
        <begin position="1"/>
        <end position="10"/>
    </location>
</feature>
<feature type="domain" description="PXA" evidence="6">
    <location>
        <begin position="166"/>
        <end position="355"/>
    </location>
</feature>
<name>A0A4P9WFA5_9FUNG</name>
<dbReference type="PROSITE" id="PS51207">
    <property type="entry name" value="PXA"/>
    <property type="match status" value="1"/>
</dbReference>
<dbReference type="SUPFAM" id="SSF64268">
    <property type="entry name" value="PX domain"/>
    <property type="match status" value="1"/>
</dbReference>
<dbReference type="SMART" id="SM00313">
    <property type="entry name" value="PXA"/>
    <property type="match status" value="1"/>
</dbReference>
<feature type="compositionally biased region" description="Low complexity" evidence="2">
    <location>
        <begin position="981"/>
        <end position="1001"/>
    </location>
</feature>
<gene>
    <name evidence="7" type="ORF">BDK51DRAFT_51758</name>
</gene>
<evidence type="ECO:0000256" key="2">
    <source>
        <dbReference type="SAM" id="MobiDB-lite"/>
    </source>
</evidence>
<dbReference type="PROSITE" id="PS50132">
    <property type="entry name" value="RGS"/>
    <property type="match status" value="1"/>
</dbReference>
<dbReference type="InterPro" id="IPR036871">
    <property type="entry name" value="PX_dom_sf"/>
</dbReference>
<feature type="region of interest" description="Disordered" evidence="2">
    <location>
        <begin position="1"/>
        <end position="24"/>
    </location>
</feature>
<feature type="compositionally biased region" description="Low complexity" evidence="2">
    <location>
        <begin position="725"/>
        <end position="739"/>
    </location>
</feature>
<keyword evidence="3" id="KW-1133">Transmembrane helix</keyword>
<evidence type="ECO:0000256" key="3">
    <source>
        <dbReference type="SAM" id="Phobius"/>
    </source>
</evidence>